<reference evidence="2" key="1">
    <citation type="submission" date="2021-01" db="EMBL/GenBank/DDBJ databases">
        <title>Whole genome shotgun sequence of Virgisporangium ochraceum NBRC 16418.</title>
        <authorList>
            <person name="Komaki H."/>
            <person name="Tamura T."/>
        </authorList>
    </citation>
    <scope>NUCLEOTIDE SEQUENCE</scope>
    <source>
        <strain evidence="2">NBRC 16418</strain>
    </source>
</reference>
<proteinExistence type="predicted"/>
<feature type="region of interest" description="Disordered" evidence="1">
    <location>
        <begin position="50"/>
        <end position="75"/>
    </location>
</feature>
<organism evidence="2 3">
    <name type="scientific">Virgisporangium ochraceum</name>
    <dbReference type="NCBI Taxonomy" id="65505"/>
    <lineage>
        <taxon>Bacteria</taxon>
        <taxon>Bacillati</taxon>
        <taxon>Actinomycetota</taxon>
        <taxon>Actinomycetes</taxon>
        <taxon>Micromonosporales</taxon>
        <taxon>Micromonosporaceae</taxon>
        <taxon>Virgisporangium</taxon>
    </lineage>
</organism>
<gene>
    <name evidence="2" type="ORF">Voc01_011510</name>
</gene>
<keyword evidence="3" id="KW-1185">Reference proteome</keyword>
<protein>
    <submittedName>
        <fullName evidence="2">Uncharacterized protein</fullName>
    </submittedName>
</protein>
<sequence>MGQPHDLSQPGLGARLFRAVTGRPWVTVRSMRDEFGPPPAEHFAGELAGLGDDELLAGPQRRAPRRSSRRTALAR</sequence>
<accession>A0A8J4E9A4</accession>
<name>A0A8J4E9A4_9ACTN</name>
<evidence type="ECO:0000313" key="3">
    <source>
        <dbReference type="Proteomes" id="UP000635606"/>
    </source>
</evidence>
<evidence type="ECO:0000256" key="1">
    <source>
        <dbReference type="SAM" id="MobiDB-lite"/>
    </source>
</evidence>
<evidence type="ECO:0000313" key="2">
    <source>
        <dbReference type="EMBL" id="GIJ66234.1"/>
    </source>
</evidence>
<dbReference type="Proteomes" id="UP000635606">
    <property type="component" value="Unassembled WGS sequence"/>
</dbReference>
<dbReference type="EMBL" id="BOPH01000017">
    <property type="protein sequence ID" value="GIJ66234.1"/>
    <property type="molecule type" value="Genomic_DNA"/>
</dbReference>
<comment type="caution">
    <text evidence="2">The sequence shown here is derived from an EMBL/GenBank/DDBJ whole genome shotgun (WGS) entry which is preliminary data.</text>
</comment>
<dbReference type="AlphaFoldDB" id="A0A8J4E9A4"/>